<reference evidence="2 3" key="1">
    <citation type="submission" date="2019-05" db="EMBL/GenBank/DDBJ databases">
        <title>Another draft genome of Portunus trituberculatus and its Hox gene families provides insights of decapod evolution.</title>
        <authorList>
            <person name="Jeong J.-H."/>
            <person name="Song I."/>
            <person name="Kim S."/>
            <person name="Choi T."/>
            <person name="Kim D."/>
            <person name="Ryu S."/>
            <person name="Kim W."/>
        </authorList>
    </citation>
    <scope>NUCLEOTIDE SEQUENCE [LARGE SCALE GENOMIC DNA]</scope>
    <source>
        <tissue evidence="2">Muscle</tissue>
    </source>
</reference>
<organism evidence="2 3">
    <name type="scientific">Portunus trituberculatus</name>
    <name type="common">Swimming crab</name>
    <name type="synonym">Neptunus trituberculatus</name>
    <dbReference type="NCBI Taxonomy" id="210409"/>
    <lineage>
        <taxon>Eukaryota</taxon>
        <taxon>Metazoa</taxon>
        <taxon>Ecdysozoa</taxon>
        <taxon>Arthropoda</taxon>
        <taxon>Crustacea</taxon>
        <taxon>Multicrustacea</taxon>
        <taxon>Malacostraca</taxon>
        <taxon>Eumalacostraca</taxon>
        <taxon>Eucarida</taxon>
        <taxon>Decapoda</taxon>
        <taxon>Pleocyemata</taxon>
        <taxon>Brachyura</taxon>
        <taxon>Eubrachyura</taxon>
        <taxon>Portunoidea</taxon>
        <taxon>Portunidae</taxon>
        <taxon>Portuninae</taxon>
        <taxon>Portunus</taxon>
    </lineage>
</organism>
<evidence type="ECO:0000313" key="2">
    <source>
        <dbReference type="EMBL" id="MPC30146.1"/>
    </source>
</evidence>
<dbReference type="Proteomes" id="UP000324222">
    <property type="component" value="Unassembled WGS sequence"/>
</dbReference>
<gene>
    <name evidence="2" type="ORF">E2C01_023405</name>
</gene>
<sequence>MARCVPPEDGTSNNYSVTNLSGERPRRHVLPLRPLPHKMADLGQGEGDGRAALKIFSSSSSCTRKCFLTHTCHGTQDQVSSAWVEMSASTGGSGGNGARVTTRSQRGGQLTPREAATLTLKLTRP</sequence>
<evidence type="ECO:0000256" key="1">
    <source>
        <dbReference type="SAM" id="MobiDB-lite"/>
    </source>
</evidence>
<feature type="compositionally biased region" description="Polar residues" evidence="1">
    <location>
        <begin position="10"/>
        <end position="21"/>
    </location>
</feature>
<comment type="caution">
    <text evidence="2">The sequence shown here is derived from an EMBL/GenBank/DDBJ whole genome shotgun (WGS) entry which is preliminary data.</text>
</comment>
<feature type="region of interest" description="Disordered" evidence="1">
    <location>
        <begin position="1"/>
        <end position="28"/>
    </location>
</feature>
<dbReference type="EMBL" id="VSRR010002201">
    <property type="protein sequence ID" value="MPC30146.1"/>
    <property type="molecule type" value="Genomic_DNA"/>
</dbReference>
<feature type="region of interest" description="Disordered" evidence="1">
    <location>
        <begin position="85"/>
        <end position="125"/>
    </location>
</feature>
<protein>
    <submittedName>
        <fullName evidence="2">Uncharacterized protein</fullName>
    </submittedName>
</protein>
<evidence type="ECO:0000313" key="3">
    <source>
        <dbReference type="Proteomes" id="UP000324222"/>
    </source>
</evidence>
<dbReference type="AlphaFoldDB" id="A0A5B7EAB2"/>
<keyword evidence="3" id="KW-1185">Reference proteome</keyword>
<proteinExistence type="predicted"/>
<name>A0A5B7EAB2_PORTR</name>
<accession>A0A5B7EAB2</accession>
<feature type="compositionally biased region" description="Polar residues" evidence="1">
    <location>
        <begin position="99"/>
        <end position="108"/>
    </location>
</feature>